<protein>
    <recommendedName>
        <fullName evidence="2">Tail tube protein</fullName>
    </recommendedName>
</protein>
<reference evidence="1" key="1">
    <citation type="submission" date="2020-04" db="EMBL/GenBank/DDBJ databases">
        <authorList>
            <person name="Chiriac C."/>
            <person name="Salcher M."/>
            <person name="Ghai R."/>
            <person name="Kavagutti S V."/>
        </authorList>
    </citation>
    <scope>NUCLEOTIDE SEQUENCE</scope>
</reference>
<gene>
    <name evidence="1" type="ORF">UFOVP105_20</name>
</gene>
<sequence length="138" mass="15110">MSLPLINGRAYDFTQIIVTILGVPVVSVSKITYNQKQEKKNNYGQGSFAVSRGQGVIEADATIEMSMNDIEAIRDVALNGSLLNVPAFDVTVFFGNAQKPITHVLKNCEFISDGLEASQGDTDIKQSFDLVISHVKFR</sequence>
<dbReference type="EMBL" id="LR796222">
    <property type="protein sequence ID" value="CAB4128144.1"/>
    <property type="molecule type" value="Genomic_DNA"/>
</dbReference>
<evidence type="ECO:0008006" key="2">
    <source>
        <dbReference type="Google" id="ProtNLM"/>
    </source>
</evidence>
<evidence type="ECO:0000313" key="1">
    <source>
        <dbReference type="EMBL" id="CAB4128144.1"/>
    </source>
</evidence>
<name>A0A6J5L092_9CAUD</name>
<accession>A0A6J5L092</accession>
<organism evidence="1">
    <name type="scientific">uncultured Caudovirales phage</name>
    <dbReference type="NCBI Taxonomy" id="2100421"/>
    <lineage>
        <taxon>Viruses</taxon>
        <taxon>Duplodnaviria</taxon>
        <taxon>Heunggongvirae</taxon>
        <taxon>Uroviricota</taxon>
        <taxon>Caudoviricetes</taxon>
        <taxon>Peduoviridae</taxon>
        <taxon>Maltschvirus</taxon>
        <taxon>Maltschvirus maltsch</taxon>
    </lineage>
</organism>
<proteinExistence type="predicted"/>